<dbReference type="EMBL" id="VSSQ01083048">
    <property type="protein sequence ID" value="MPN31504.1"/>
    <property type="molecule type" value="Genomic_DNA"/>
</dbReference>
<accession>A0A645H5F9</accession>
<sequence length="192" mass="21019">MPGSEFSDNKALSLPEGGQPLVYEELTPERFLTLLAQYQVPAGITWKVETTVFAASGSRTKVGSLARTGDDYEITLEEDGRVTRTVKRTGNTVTVDGATLPYSAAYAPLRQLGMADIEYLLKVDPSAIAEAGWAELDSRQVLYVKLNDPALPQTEVYFVSVELGLPLRCETYEGDNMTYLARTLSVEEQEAG</sequence>
<organism evidence="1">
    <name type="scientific">bioreactor metagenome</name>
    <dbReference type="NCBI Taxonomy" id="1076179"/>
    <lineage>
        <taxon>unclassified sequences</taxon>
        <taxon>metagenomes</taxon>
        <taxon>ecological metagenomes</taxon>
    </lineage>
</organism>
<comment type="caution">
    <text evidence="1">The sequence shown here is derived from an EMBL/GenBank/DDBJ whole genome shotgun (WGS) entry which is preliminary data.</text>
</comment>
<evidence type="ECO:0000313" key="1">
    <source>
        <dbReference type="EMBL" id="MPN31504.1"/>
    </source>
</evidence>
<dbReference type="AlphaFoldDB" id="A0A645H5F9"/>
<proteinExistence type="predicted"/>
<gene>
    <name evidence="1" type="ORF">SDC9_178978</name>
</gene>
<reference evidence="1" key="1">
    <citation type="submission" date="2019-08" db="EMBL/GenBank/DDBJ databases">
        <authorList>
            <person name="Kucharzyk K."/>
            <person name="Murdoch R.W."/>
            <person name="Higgins S."/>
            <person name="Loffler F."/>
        </authorList>
    </citation>
    <scope>NUCLEOTIDE SEQUENCE</scope>
</reference>
<name>A0A645H5F9_9ZZZZ</name>
<protein>
    <submittedName>
        <fullName evidence="1">Uncharacterized protein</fullName>
    </submittedName>
</protein>